<dbReference type="GO" id="GO:0005509">
    <property type="term" value="F:calcium ion binding"/>
    <property type="evidence" value="ECO:0007669"/>
    <property type="project" value="InterPro"/>
</dbReference>
<dbReference type="Gene3D" id="1.20.870.10">
    <property type="entry name" value="Son of sevenless (SoS) protein Chain: S domain 1"/>
    <property type="match status" value="1"/>
</dbReference>
<keyword evidence="12" id="KW-0175">Coiled coil</keyword>
<organism evidence="19 20">
    <name type="scientific">Scophthalmus maximus</name>
    <name type="common">Turbot</name>
    <name type="synonym">Psetta maxima</name>
    <dbReference type="NCBI Taxonomy" id="52904"/>
    <lineage>
        <taxon>Eukaryota</taxon>
        <taxon>Metazoa</taxon>
        <taxon>Chordata</taxon>
        <taxon>Craniata</taxon>
        <taxon>Vertebrata</taxon>
        <taxon>Euteleostomi</taxon>
        <taxon>Actinopterygii</taxon>
        <taxon>Neopterygii</taxon>
        <taxon>Teleostei</taxon>
        <taxon>Neoteleostei</taxon>
        <taxon>Acanthomorphata</taxon>
        <taxon>Carangaria</taxon>
        <taxon>Pleuronectiformes</taxon>
        <taxon>Pleuronectoidei</taxon>
        <taxon>Scophthalmidae</taxon>
        <taxon>Scophthalmus</taxon>
    </lineage>
</organism>
<dbReference type="Proteomes" id="UP000438429">
    <property type="component" value="Unassembled WGS sequence"/>
</dbReference>
<comment type="similarity">
    <text evidence="3">Belongs to the RASGRP family.</text>
</comment>
<dbReference type="InterPro" id="IPR036964">
    <property type="entry name" value="RASGEF_cat_dom_sf"/>
</dbReference>
<dbReference type="InterPro" id="IPR023578">
    <property type="entry name" value="Ras_GEF_dom_sf"/>
</dbReference>
<keyword evidence="8" id="KW-0677">Repeat</keyword>
<dbReference type="SMART" id="SM00147">
    <property type="entry name" value="RasGEF"/>
    <property type="match status" value="1"/>
</dbReference>
<sequence length="651" mass="74762">MDSLVQPLVAQYLAMGCQSKENHQSDSTCADEKGKDDAHWIQEFWMMFRLHHSLSDSLDQFRELIREQGQEHLCSLLETKWINERDWSWKASQKIKANCSKKRKVSLLFDHLEPIELAEHLTYLEFKSFCRISFADYQNYIRSCCMKDIPVMERSISLCNGISQWVQLMVLSRPTAQLRAEVFTKFIHVAQSLHLMHNYNTLMAVVGGLCHSSISRLKDTTSHVPNEVTKVLNEMTDLLSSCRNYDNYRQAYSRCTGFKIPILGVHLKDLISVNEAMSDYVEDNKVNVQKLQALYSHINELIQLQQIPPRLDANKDLVHLLTLSLDLYYTEDEIYELSYTREPKNCKAPPATPFRPPVVVEWASGVAPKPDPRTISRHVQRMVDSVFKNYDHGENGFISQEDFENIAASFPFSFCVMDKEKEGLVSREEITAYFMRASVICSKLGLGFVHNFQETTYMKPTFCDNCSGFLWGVIKQGYRCKDCGMNCHKLCKDQVPFECSEECPFPYPPDDSREWSPDSPVTSSLRPQKVHSGTQTEGPQLFTAAPEAGCLQPALFVPATPILTSCPSPVPQRKQRHCAKWENRASVVQNPRDPDEESKPTYESLESDNQRLQKTNETLRRKLKETEREVEILKTLLKRHALHSVEEDSSS</sequence>
<dbReference type="InterPro" id="IPR001895">
    <property type="entry name" value="RASGEF_cat_dom"/>
</dbReference>
<dbReference type="GO" id="GO:0007265">
    <property type="term" value="P:Ras protein signal transduction"/>
    <property type="evidence" value="ECO:0007669"/>
    <property type="project" value="TreeGrafter"/>
</dbReference>
<dbReference type="FunFam" id="1.10.840.10:FF:000003">
    <property type="entry name" value="Ras guanyl-releasing protein 3 isoform 1"/>
    <property type="match status" value="1"/>
</dbReference>
<feature type="compositionally biased region" description="Polar residues" evidence="15">
    <location>
        <begin position="519"/>
        <end position="538"/>
    </location>
</feature>
<accession>A0A6A4TIZ3</accession>
<evidence type="ECO:0000259" key="18">
    <source>
        <dbReference type="PROSITE" id="PS50222"/>
    </source>
</evidence>
<evidence type="ECO:0000256" key="9">
    <source>
        <dbReference type="ARBA" id="ARBA00022771"/>
    </source>
</evidence>
<comment type="caution">
    <text evidence="19">The sequence shown here is derived from an EMBL/GenBank/DDBJ whole genome shotgun (WGS) entry which is preliminary data.</text>
</comment>
<dbReference type="SUPFAM" id="SSF48366">
    <property type="entry name" value="Ras GEF"/>
    <property type="match status" value="1"/>
</dbReference>
<feature type="domain" description="Ras-GEF" evidence="16">
    <location>
        <begin position="113"/>
        <end position="344"/>
    </location>
</feature>
<dbReference type="Gene3D" id="1.10.238.10">
    <property type="entry name" value="EF-hand"/>
    <property type="match status" value="1"/>
</dbReference>
<dbReference type="PRINTS" id="PR00008">
    <property type="entry name" value="DAGPEDOMAIN"/>
</dbReference>
<evidence type="ECO:0008006" key="21">
    <source>
        <dbReference type="Google" id="ProtNLM"/>
    </source>
</evidence>
<evidence type="ECO:0000256" key="8">
    <source>
        <dbReference type="ARBA" id="ARBA00022737"/>
    </source>
</evidence>
<dbReference type="SUPFAM" id="SSF57889">
    <property type="entry name" value="Cysteine-rich domain"/>
    <property type="match status" value="1"/>
</dbReference>
<evidence type="ECO:0000256" key="2">
    <source>
        <dbReference type="ARBA" id="ARBA00004496"/>
    </source>
</evidence>
<feature type="domain" description="Phorbol-ester/DAG-type" evidence="17">
    <location>
        <begin position="449"/>
        <end position="499"/>
    </location>
</feature>
<dbReference type="PROSITE" id="PS50081">
    <property type="entry name" value="ZF_DAG_PE_2"/>
    <property type="match status" value="1"/>
</dbReference>
<evidence type="ECO:0000259" key="16">
    <source>
        <dbReference type="PROSITE" id="PS50009"/>
    </source>
</evidence>
<proteinExistence type="inferred from homology"/>
<keyword evidence="5" id="KW-0963">Cytoplasm</keyword>
<evidence type="ECO:0000256" key="4">
    <source>
        <dbReference type="ARBA" id="ARBA00022475"/>
    </source>
</evidence>
<dbReference type="InterPro" id="IPR008937">
    <property type="entry name" value="Ras-like_GEF"/>
</dbReference>
<dbReference type="PANTHER" id="PTHR23113">
    <property type="entry name" value="GUANINE NUCLEOTIDE EXCHANGE FACTOR"/>
    <property type="match status" value="1"/>
</dbReference>
<evidence type="ECO:0000256" key="5">
    <source>
        <dbReference type="ARBA" id="ARBA00022490"/>
    </source>
</evidence>
<comment type="subcellular location">
    <subcellularLocation>
        <location evidence="1">Cell membrane</location>
        <topology evidence="1">Peripheral membrane protein</topology>
    </subcellularLocation>
    <subcellularLocation>
        <location evidence="2">Cytoplasm</location>
    </subcellularLocation>
</comment>
<keyword evidence="13" id="KW-0472">Membrane</keyword>
<dbReference type="PROSITE" id="PS50222">
    <property type="entry name" value="EF_HAND_2"/>
    <property type="match status" value="1"/>
</dbReference>
<keyword evidence="4" id="KW-1003">Cell membrane</keyword>
<evidence type="ECO:0000256" key="15">
    <source>
        <dbReference type="SAM" id="MobiDB-lite"/>
    </source>
</evidence>
<keyword evidence="11" id="KW-0106">Calcium</keyword>
<dbReference type="SUPFAM" id="SSF47473">
    <property type="entry name" value="EF-hand"/>
    <property type="match status" value="1"/>
</dbReference>
<reference evidence="19 20" key="1">
    <citation type="submission" date="2019-06" db="EMBL/GenBank/DDBJ databases">
        <title>Draft genomes of female and male turbot (Scophthalmus maximus).</title>
        <authorList>
            <person name="Xu H."/>
            <person name="Xu X.-W."/>
            <person name="Shao C."/>
            <person name="Chen S."/>
        </authorList>
    </citation>
    <scope>NUCLEOTIDE SEQUENCE [LARGE SCALE GENOMIC DNA]</scope>
    <source>
        <strain evidence="19">Ysfricsl-2016a</strain>
        <tissue evidence="19">Blood</tissue>
    </source>
</reference>
<dbReference type="AlphaFoldDB" id="A0A6A4TIZ3"/>
<dbReference type="GO" id="GO:0005085">
    <property type="term" value="F:guanyl-nucleotide exchange factor activity"/>
    <property type="evidence" value="ECO:0007669"/>
    <property type="project" value="UniProtKB-KW"/>
</dbReference>
<keyword evidence="7" id="KW-0479">Metal-binding</keyword>
<dbReference type="FunFam" id="1.10.238.10:FF:000051">
    <property type="entry name" value="Ras guanyl-releasing protein 3 isoform 1"/>
    <property type="match status" value="1"/>
</dbReference>
<dbReference type="Gene3D" id="3.30.60.20">
    <property type="match status" value="1"/>
</dbReference>
<name>A0A6A4TIZ3_SCOMX</name>
<evidence type="ECO:0000256" key="10">
    <source>
        <dbReference type="ARBA" id="ARBA00022833"/>
    </source>
</evidence>
<dbReference type="Gene3D" id="1.10.840.10">
    <property type="entry name" value="Ras guanine-nucleotide exchange factors catalytic domain"/>
    <property type="match status" value="1"/>
</dbReference>
<dbReference type="PROSITE" id="PS50009">
    <property type="entry name" value="RASGEF_CAT"/>
    <property type="match status" value="1"/>
</dbReference>
<dbReference type="CDD" id="cd00155">
    <property type="entry name" value="RasGEF"/>
    <property type="match status" value="1"/>
</dbReference>
<feature type="region of interest" description="Disordered" evidence="15">
    <location>
        <begin position="510"/>
        <end position="539"/>
    </location>
</feature>
<evidence type="ECO:0000256" key="7">
    <source>
        <dbReference type="ARBA" id="ARBA00022723"/>
    </source>
</evidence>
<dbReference type="PROSITE" id="PS00479">
    <property type="entry name" value="ZF_DAG_PE_1"/>
    <property type="match status" value="1"/>
</dbReference>
<evidence type="ECO:0000256" key="3">
    <source>
        <dbReference type="ARBA" id="ARBA00009566"/>
    </source>
</evidence>
<dbReference type="SMART" id="SM00109">
    <property type="entry name" value="C1"/>
    <property type="match status" value="1"/>
</dbReference>
<evidence type="ECO:0000256" key="11">
    <source>
        <dbReference type="ARBA" id="ARBA00022837"/>
    </source>
</evidence>
<evidence type="ECO:0000259" key="17">
    <source>
        <dbReference type="PROSITE" id="PS50081"/>
    </source>
</evidence>
<evidence type="ECO:0000313" key="20">
    <source>
        <dbReference type="Proteomes" id="UP000438429"/>
    </source>
</evidence>
<dbReference type="InterPro" id="IPR011992">
    <property type="entry name" value="EF-hand-dom_pair"/>
</dbReference>
<dbReference type="GO" id="GO:0008270">
    <property type="term" value="F:zinc ion binding"/>
    <property type="evidence" value="ECO:0007669"/>
    <property type="project" value="UniProtKB-KW"/>
</dbReference>
<dbReference type="PANTHER" id="PTHR23113:SF174">
    <property type="entry name" value="RAS GUANYL-RELEASING PROTEIN 1"/>
    <property type="match status" value="1"/>
</dbReference>
<dbReference type="Pfam" id="PF00617">
    <property type="entry name" value="RasGEF"/>
    <property type="match status" value="1"/>
</dbReference>
<evidence type="ECO:0000256" key="14">
    <source>
        <dbReference type="PROSITE-ProRule" id="PRU00168"/>
    </source>
</evidence>
<evidence type="ECO:0000256" key="12">
    <source>
        <dbReference type="ARBA" id="ARBA00023054"/>
    </source>
</evidence>
<evidence type="ECO:0000256" key="6">
    <source>
        <dbReference type="ARBA" id="ARBA00022658"/>
    </source>
</evidence>
<dbReference type="GO" id="GO:0005886">
    <property type="term" value="C:plasma membrane"/>
    <property type="evidence" value="ECO:0007669"/>
    <property type="project" value="UniProtKB-SubCell"/>
</dbReference>
<evidence type="ECO:0000256" key="13">
    <source>
        <dbReference type="ARBA" id="ARBA00023136"/>
    </source>
</evidence>
<dbReference type="GO" id="GO:0005737">
    <property type="term" value="C:cytoplasm"/>
    <property type="evidence" value="ECO:0007669"/>
    <property type="project" value="UniProtKB-SubCell"/>
</dbReference>
<keyword evidence="6 14" id="KW-0344">Guanine-nucleotide releasing factor</keyword>
<evidence type="ECO:0000256" key="1">
    <source>
        <dbReference type="ARBA" id="ARBA00004202"/>
    </source>
</evidence>
<keyword evidence="9" id="KW-0863">Zinc-finger</keyword>
<keyword evidence="10" id="KW-0862">Zinc</keyword>
<dbReference type="InterPro" id="IPR002219">
    <property type="entry name" value="PKC_DAG/PE"/>
</dbReference>
<dbReference type="InterPro" id="IPR002048">
    <property type="entry name" value="EF_hand_dom"/>
</dbReference>
<dbReference type="InterPro" id="IPR020454">
    <property type="entry name" value="DAG/PE-bd"/>
</dbReference>
<dbReference type="InterPro" id="IPR046349">
    <property type="entry name" value="C1-like_sf"/>
</dbReference>
<dbReference type="EMBL" id="VEVO01000003">
    <property type="protein sequence ID" value="KAF0044458.1"/>
    <property type="molecule type" value="Genomic_DNA"/>
</dbReference>
<feature type="region of interest" description="Disordered" evidence="15">
    <location>
        <begin position="584"/>
        <end position="614"/>
    </location>
</feature>
<gene>
    <name evidence="19" type="ORF">F2P81_003616</name>
</gene>
<dbReference type="Pfam" id="PF00130">
    <property type="entry name" value="C1_1"/>
    <property type="match status" value="1"/>
</dbReference>
<protein>
    <recommendedName>
        <fullName evidence="21">RAS guanyl-releasing protein 1</fullName>
    </recommendedName>
</protein>
<evidence type="ECO:0000313" key="19">
    <source>
        <dbReference type="EMBL" id="KAF0044458.1"/>
    </source>
</evidence>
<feature type="domain" description="EF-hand" evidence="18">
    <location>
        <begin position="378"/>
        <end position="413"/>
    </location>
</feature>